<protein>
    <submittedName>
        <fullName evidence="2">Uncharacterized protein AlNc14C27G2614</fullName>
    </submittedName>
</protein>
<dbReference type="Pfam" id="PF07727">
    <property type="entry name" value="RVT_2"/>
    <property type="match status" value="1"/>
</dbReference>
<accession>F0W6X8</accession>
<organism evidence="2">
    <name type="scientific">Albugo laibachii Nc14</name>
    <dbReference type="NCBI Taxonomy" id="890382"/>
    <lineage>
        <taxon>Eukaryota</taxon>
        <taxon>Sar</taxon>
        <taxon>Stramenopiles</taxon>
        <taxon>Oomycota</taxon>
        <taxon>Peronosporomycetes</taxon>
        <taxon>Albuginales</taxon>
        <taxon>Albuginaceae</taxon>
        <taxon>Albugo</taxon>
    </lineage>
</organism>
<proteinExistence type="predicted"/>
<evidence type="ECO:0000259" key="1">
    <source>
        <dbReference type="Pfam" id="PF07727"/>
    </source>
</evidence>
<reference evidence="2" key="2">
    <citation type="submission" date="2011-02" db="EMBL/GenBank/DDBJ databases">
        <authorList>
            <person name="MacLean D."/>
        </authorList>
    </citation>
    <scope>NUCLEOTIDE SEQUENCE</scope>
</reference>
<dbReference type="EMBL" id="FR824072">
    <property type="protein sequence ID" value="CCA16873.1"/>
    <property type="molecule type" value="Genomic_DNA"/>
</dbReference>
<reference evidence="2" key="1">
    <citation type="journal article" date="2011" name="PLoS Biol.">
        <title>Gene gain and loss during evolution of obligate parasitism in the white rust pathogen of Arabidopsis thaliana.</title>
        <authorList>
            <person name="Kemen E."/>
            <person name="Gardiner A."/>
            <person name="Schultz-Larsen T."/>
            <person name="Kemen A.C."/>
            <person name="Balmuth A.L."/>
            <person name="Robert-Seilaniantz A."/>
            <person name="Bailey K."/>
            <person name="Holub E."/>
            <person name="Studholme D.J."/>
            <person name="Maclean D."/>
            <person name="Jones J.D."/>
        </authorList>
    </citation>
    <scope>NUCLEOTIDE SEQUENCE</scope>
</reference>
<sequence>MTQTCSSLAKQKKTLRAWTIHLIPVPTQIIPVMNSMSEGKRYLEVDFEHQGDAFTPHEVGLQDEDGKVERYKARMVACGNEQSFGKDCTLTFAAVMDMTTGKVILALLQIWGVPARHGDVSNAYVKASTKPDLNIYLYVPQGMKAGRLLSQLLHSELLRLGFMQCVADSCLYFKDTGDDKTVVGVYVDDLLATATSQERVDEFFVLLTALLIKDLGDLNKFSGMRITHSADFGYKLDQEATIAEMLMKFGLQDAHSVMTPIGLDHDNNTREVDALLPKESAVGA</sequence>
<dbReference type="HOGENOM" id="CLU_981476_0_0_1"/>
<feature type="domain" description="Reverse transcriptase Ty1/copia-type" evidence="1">
    <location>
        <begin position="144"/>
        <end position="261"/>
    </location>
</feature>
<dbReference type="InterPro" id="IPR013103">
    <property type="entry name" value="RVT_2"/>
</dbReference>
<name>F0W6X8_9STRA</name>
<gene>
    <name evidence="2" type="primary">AlNc14C27G2614</name>
    <name evidence="2" type="ORF">ALNC14_030160</name>
</gene>
<evidence type="ECO:0000313" key="2">
    <source>
        <dbReference type="EMBL" id="CCA16873.1"/>
    </source>
</evidence>
<dbReference type="AlphaFoldDB" id="F0W6X8"/>